<dbReference type="InterPro" id="IPR036412">
    <property type="entry name" value="HAD-like_sf"/>
</dbReference>
<sequence length="729" mass="77636">MSTSVTYNISNVKCAGCVGKIESRLKELSGVSSAQVNLLDKTVMIEYANNKQEDSIREALDKLGFPIEITPKSESTFSRIFNIAIPLILGAVLMISEMLHETMPNYTDSKGFLTGLFSALITLLVVIFCCKTQIKSGILAIRNLSPNMYSLIVIGVFSAWLYSLFIVISSHNGNFLLSNHVYFESALVIIGLVNLGSLLEEKAKNAAMGAIKGLSALIPATTIMVTDGEEKEIASNLLRTGYIIRIKPGMKLPADGEIISGDGYLEEAMLTGEPLPIHKKVGDKVFGGTINTSGAFEFSVSQVGGKTLLGDIIAMVKSAQMSKPPLARLADRIARVFVPTVMLLALFSGLVWYIVAPENNFYHALTVFMTVLIIACPCSVGLAIPVSLTVGVGRAAKSGIIIRDPSALGNADKIDTIILDKTGTLTVGKPSVVNYICSSDVDAIYSLQILKALEANSGHPLAHAILNYRTEISLDSDLNLAEYKTISGKGISGVINGIEYFAGSLEFIGQHVTKINGDLVAQNRHTNIYLANNDGIIARVDVSDELKPDAKEAIAALSKQVNEIILLTGDNQNNAHAIAKEAGISKVVANCLPQDKLAFIKAAQQEGKKILFVGDGINDAPSLMQADLGIAVAGGTDIAASSSAICLTGSSLSGISAALKIAKAINQNMRQNLFGSFVYNSLAILIAMGVFYPFGHYLLNPMVASIAMSLSSVTVIVNALRLRTINLSN</sequence>
<dbReference type="Gene3D" id="3.40.1110.10">
    <property type="entry name" value="Calcium-transporting ATPase, cytoplasmic domain N"/>
    <property type="match status" value="1"/>
</dbReference>
<dbReference type="PROSITE" id="PS01047">
    <property type="entry name" value="HMA_1"/>
    <property type="match status" value="1"/>
</dbReference>
<dbReference type="PROSITE" id="PS00154">
    <property type="entry name" value="ATPASE_E1_E2"/>
    <property type="match status" value="1"/>
</dbReference>
<dbReference type="EMBL" id="CP024847">
    <property type="protein sequence ID" value="AUR51648.1"/>
    <property type="molecule type" value="Genomic_DNA"/>
</dbReference>
<dbReference type="NCBIfam" id="TIGR01494">
    <property type="entry name" value="ATPase_P-type"/>
    <property type="match status" value="1"/>
</dbReference>
<dbReference type="Gene3D" id="2.70.150.10">
    <property type="entry name" value="Calcium-transporting ATPase, cytoplasmic transduction domain A"/>
    <property type="match status" value="1"/>
</dbReference>
<feature type="transmembrane region" description="Helical" evidence="11">
    <location>
        <begin position="333"/>
        <end position="355"/>
    </location>
</feature>
<evidence type="ECO:0000256" key="11">
    <source>
        <dbReference type="RuleBase" id="RU362081"/>
    </source>
</evidence>
<keyword evidence="3 11" id="KW-1003">Cell membrane</keyword>
<evidence type="ECO:0000313" key="13">
    <source>
        <dbReference type="EMBL" id="AUR51648.1"/>
    </source>
</evidence>
<feature type="transmembrane region" description="Helical" evidence="11">
    <location>
        <begin position="698"/>
        <end position="720"/>
    </location>
</feature>
<evidence type="ECO:0000313" key="14">
    <source>
        <dbReference type="Proteomes" id="UP000236655"/>
    </source>
</evidence>
<dbReference type="Pfam" id="PF00122">
    <property type="entry name" value="E1-E2_ATPase"/>
    <property type="match status" value="1"/>
</dbReference>
<dbReference type="Pfam" id="PF00702">
    <property type="entry name" value="Hydrolase"/>
    <property type="match status" value="1"/>
</dbReference>
<dbReference type="PROSITE" id="PS50846">
    <property type="entry name" value="HMA_2"/>
    <property type="match status" value="1"/>
</dbReference>
<keyword evidence="4 11" id="KW-0812">Transmembrane</keyword>
<keyword evidence="7 11" id="KW-0067">ATP-binding</keyword>
<dbReference type="InterPro" id="IPR027256">
    <property type="entry name" value="P-typ_ATPase_IB"/>
</dbReference>
<dbReference type="GO" id="GO:0055070">
    <property type="term" value="P:copper ion homeostasis"/>
    <property type="evidence" value="ECO:0007669"/>
    <property type="project" value="TreeGrafter"/>
</dbReference>
<feature type="transmembrane region" description="Helical" evidence="11">
    <location>
        <begin position="673"/>
        <end position="692"/>
    </location>
</feature>
<feature type="transmembrane region" description="Helical" evidence="11">
    <location>
        <begin position="111"/>
        <end position="130"/>
    </location>
</feature>
<gene>
    <name evidence="13" type="ORF">CUN60_04860</name>
</gene>
<dbReference type="OrthoDB" id="8552908at2"/>
<dbReference type="Gene3D" id="3.30.70.100">
    <property type="match status" value="1"/>
</dbReference>
<dbReference type="InterPro" id="IPR001757">
    <property type="entry name" value="P_typ_ATPase"/>
</dbReference>
<evidence type="ECO:0000256" key="8">
    <source>
        <dbReference type="ARBA" id="ARBA00022967"/>
    </source>
</evidence>
<evidence type="ECO:0000256" key="10">
    <source>
        <dbReference type="ARBA" id="ARBA00023136"/>
    </source>
</evidence>
<dbReference type="PANTHER" id="PTHR43520">
    <property type="entry name" value="ATP7, ISOFORM B"/>
    <property type="match status" value="1"/>
</dbReference>
<dbReference type="InterPro" id="IPR018303">
    <property type="entry name" value="ATPase_P-typ_P_site"/>
</dbReference>
<keyword evidence="5 11" id="KW-0479">Metal-binding</keyword>
<dbReference type="SUPFAM" id="SSF55008">
    <property type="entry name" value="HMA, heavy metal-associated domain"/>
    <property type="match status" value="1"/>
</dbReference>
<feature type="transmembrane region" description="Helical" evidence="11">
    <location>
        <begin position="181"/>
        <end position="199"/>
    </location>
</feature>
<dbReference type="InterPro" id="IPR006121">
    <property type="entry name" value="HMA_dom"/>
</dbReference>
<dbReference type="FunFam" id="2.70.150.10:FF:000020">
    <property type="entry name" value="Copper-exporting P-type ATPase A"/>
    <property type="match status" value="1"/>
</dbReference>
<dbReference type="SFLD" id="SFLDS00003">
    <property type="entry name" value="Haloacid_Dehalogenase"/>
    <property type="match status" value="1"/>
</dbReference>
<dbReference type="GO" id="GO:0005524">
    <property type="term" value="F:ATP binding"/>
    <property type="evidence" value="ECO:0007669"/>
    <property type="project" value="UniProtKB-UniRule"/>
</dbReference>
<reference evidence="14" key="1">
    <citation type="submission" date="2017-11" db="EMBL/GenBank/DDBJ databases">
        <authorList>
            <person name="Chan K.G."/>
            <person name="Lee L.S."/>
        </authorList>
    </citation>
    <scope>NUCLEOTIDE SEQUENCE [LARGE SCALE GENOMIC DNA]</scope>
    <source>
        <strain evidence="14">DSM 100970</strain>
    </source>
</reference>
<feature type="transmembrane region" description="Helical" evidence="11">
    <location>
        <begin position="151"/>
        <end position="169"/>
    </location>
</feature>
<dbReference type="GO" id="GO:0005886">
    <property type="term" value="C:plasma membrane"/>
    <property type="evidence" value="ECO:0007669"/>
    <property type="project" value="UniProtKB-SubCell"/>
</dbReference>
<dbReference type="InterPro" id="IPR059000">
    <property type="entry name" value="ATPase_P-type_domA"/>
</dbReference>
<dbReference type="AlphaFoldDB" id="A0A2I7N5B6"/>
<evidence type="ECO:0000256" key="4">
    <source>
        <dbReference type="ARBA" id="ARBA00022692"/>
    </source>
</evidence>
<evidence type="ECO:0000256" key="6">
    <source>
        <dbReference type="ARBA" id="ARBA00022741"/>
    </source>
</evidence>
<dbReference type="GO" id="GO:0060003">
    <property type="term" value="P:copper ion export"/>
    <property type="evidence" value="ECO:0007669"/>
    <property type="project" value="UniProtKB-ARBA"/>
</dbReference>
<dbReference type="SUPFAM" id="SSF81653">
    <property type="entry name" value="Calcium ATPase, transduction domain A"/>
    <property type="match status" value="1"/>
</dbReference>
<dbReference type="SFLD" id="SFLDG00002">
    <property type="entry name" value="C1.7:_P-type_atpase_like"/>
    <property type="match status" value="1"/>
</dbReference>
<dbReference type="SUPFAM" id="SSF81665">
    <property type="entry name" value="Calcium ATPase, transmembrane domain M"/>
    <property type="match status" value="1"/>
</dbReference>
<proteinExistence type="inferred from homology"/>
<dbReference type="InterPro" id="IPR023298">
    <property type="entry name" value="ATPase_P-typ_TM_dom_sf"/>
</dbReference>
<keyword evidence="10 11" id="KW-0472">Membrane</keyword>
<dbReference type="GO" id="GO:0005507">
    <property type="term" value="F:copper ion binding"/>
    <property type="evidence" value="ECO:0007669"/>
    <property type="project" value="TreeGrafter"/>
</dbReference>
<dbReference type="Proteomes" id="UP000236655">
    <property type="component" value="Chromosome"/>
</dbReference>
<dbReference type="NCBIfam" id="TIGR01511">
    <property type="entry name" value="ATPase-IB1_Cu"/>
    <property type="match status" value="1"/>
</dbReference>
<dbReference type="PANTHER" id="PTHR43520:SF8">
    <property type="entry name" value="P-TYPE CU(+) TRANSPORTER"/>
    <property type="match status" value="1"/>
</dbReference>
<evidence type="ECO:0000256" key="9">
    <source>
        <dbReference type="ARBA" id="ARBA00022989"/>
    </source>
</evidence>
<dbReference type="CDD" id="cd00371">
    <property type="entry name" value="HMA"/>
    <property type="match status" value="1"/>
</dbReference>
<comment type="similarity">
    <text evidence="2 11">Belongs to the cation transport ATPase (P-type) (TC 3.A.3) family. Type IB subfamily.</text>
</comment>
<dbReference type="Pfam" id="PF00403">
    <property type="entry name" value="HMA"/>
    <property type="match status" value="1"/>
</dbReference>
<evidence type="ECO:0000256" key="2">
    <source>
        <dbReference type="ARBA" id="ARBA00006024"/>
    </source>
</evidence>
<evidence type="ECO:0000259" key="12">
    <source>
        <dbReference type="PROSITE" id="PS50846"/>
    </source>
</evidence>
<dbReference type="SFLD" id="SFLDF00027">
    <property type="entry name" value="p-type_atpase"/>
    <property type="match status" value="1"/>
</dbReference>
<protein>
    <submittedName>
        <fullName evidence="13">Copper-translocating P-type ATPase</fullName>
    </submittedName>
</protein>
<evidence type="ECO:0000256" key="1">
    <source>
        <dbReference type="ARBA" id="ARBA00004651"/>
    </source>
</evidence>
<dbReference type="PRINTS" id="PR00943">
    <property type="entry name" value="CUATPASE"/>
</dbReference>
<keyword evidence="9 11" id="KW-1133">Transmembrane helix</keyword>
<evidence type="ECO:0000256" key="3">
    <source>
        <dbReference type="ARBA" id="ARBA00022475"/>
    </source>
</evidence>
<dbReference type="InterPro" id="IPR036163">
    <property type="entry name" value="HMA_dom_sf"/>
</dbReference>
<dbReference type="NCBIfam" id="TIGR01525">
    <property type="entry name" value="ATPase-IB_hvy"/>
    <property type="match status" value="1"/>
</dbReference>
<dbReference type="RefSeq" id="WP_102950947.1">
    <property type="nucleotide sequence ID" value="NZ_CP024847.1"/>
</dbReference>
<keyword evidence="6 11" id="KW-0547">Nucleotide-binding</keyword>
<dbReference type="Gene3D" id="3.40.50.1000">
    <property type="entry name" value="HAD superfamily/HAD-like"/>
    <property type="match status" value="1"/>
</dbReference>
<comment type="subcellular location">
    <subcellularLocation>
        <location evidence="1">Cell membrane</location>
        <topology evidence="1">Multi-pass membrane protein</topology>
    </subcellularLocation>
</comment>
<dbReference type="InterPro" id="IPR044492">
    <property type="entry name" value="P_typ_ATPase_HD_dom"/>
</dbReference>
<dbReference type="InterPro" id="IPR008250">
    <property type="entry name" value="ATPase_P-typ_transduc_dom_A_sf"/>
</dbReference>
<accession>A0A2I7N5B6</accession>
<dbReference type="InterPro" id="IPR017969">
    <property type="entry name" value="Heavy-metal-associated_CS"/>
</dbReference>
<keyword evidence="14" id="KW-1185">Reference proteome</keyword>
<feature type="transmembrane region" description="Helical" evidence="11">
    <location>
        <begin position="80"/>
        <end position="99"/>
    </location>
</feature>
<evidence type="ECO:0000256" key="7">
    <source>
        <dbReference type="ARBA" id="ARBA00022840"/>
    </source>
</evidence>
<dbReference type="GO" id="GO:0043682">
    <property type="term" value="F:P-type divalent copper transporter activity"/>
    <property type="evidence" value="ECO:0007669"/>
    <property type="project" value="TreeGrafter"/>
</dbReference>
<organism evidence="13 14">
    <name type="scientific">Aquella oligotrophica</name>
    <dbReference type="NCBI Taxonomy" id="2067065"/>
    <lineage>
        <taxon>Bacteria</taxon>
        <taxon>Pseudomonadati</taxon>
        <taxon>Pseudomonadota</taxon>
        <taxon>Betaproteobacteria</taxon>
        <taxon>Neisseriales</taxon>
        <taxon>Neisseriaceae</taxon>
        <taxon>Aquella</taxon>
    </lineage>
</organism>
<dbReference type="InterPro" id="IPR023299">
    <property type="entry name" value="ATPase_P-typ_cyto_dom_N"/>
</dbReference>
<dbReference type="PRINTS" id="PR00119">
    <property type="entry name" value="CATATPASE"/>
</dbReference>
<dbReference type="KEGG" id="nba:CUN60_04860"/>
<feature type="domain" description="HMA" evidence="12">
    <location>
        <begin position="3"/>
        <end position="68"/>
    </location>
</feature>
<dbReference type="CDD" id="cd02094">
    <property type="entry name" value="P-type_ATPase_Cu-like"/>
    <property type="match status" value="1"/>
</dbReference>
<dbReference type="GO" id="GO:0016887">
    <property type="term" value="F:ATP hydrolysis activity"/>
    <property type="evidence" value="ECO:0007669"/>
    <property type="project" value="InterPro"/>
</dbReference>
<feature type="transmembrane region" description="Helical" evidence="11">
    <location>
        <begin position="361"/>
        <end position="384"/>
    </location>
</feature>
<dbReference type="SUPFAM" id="SSF56784">
    <property type="entry name" value="HAD-like"/>
    <property type="match status" value="1"/>
</dbReference>
<dbReference type="InterPro" id="IPR023214">
    <property type="entry name" value="HAD_sf"/>
</dbReference>
<keyword evidence="8" id="KW-1278">Translocase</keyword>
<name>A0A2I7N5B6_9NEIS</name>
<evidence type="ECO:0000256" key="5">
    <source>
        <dbReference type="ARBA" id="ARBA00022723"/>
    </source>
</evidence>